<name>A0A7C3I405_MEIRU</name>
<comment type="caution">
    <text evidence="2">The sequence shown here is derived from an EMBL/GenBank/DDBJ whole genome shotgun (WGS) entry which is preliminary data.</text>
</comment>
<dbReference type="CDD" id="cd04301">
    <property type="entry name" value="NAT_SF"/>
    <property type="match status" value="1"/>
</dbReference>
<feature type="domain" description="N-acetyltransferase" evidence="1">
    <location>
        <begin position="9"/>
        <end position="147"/>
    </location>
</feature>
<dbReference type="PANTHER" id="PTHR43233:SF1">
    <property type="entry name" value="FAMILY N-ACETYLTRANSFERASE, PUTATIVE (AFU_ORTHOLOGUE AFUA_6G03350)-RELATED"/>
    <property type="match status" value="1"/>
</dbReference>
<dbReference type="PANTHER" id="PTHR43233">
    <property type="entry name" value="FAMILY N-ACETYLTRANSFERASE, PUTATIVE (AFU_ORTHOLOGUE AFUA_6G03350)-RELATED"/>
    <property type="match status" value="1"/>
</dbReference>
<dbReference type="EMBL" id="DSWI01000016">
    <property type="protein sequence ID" value="HFG20744.1"/>
    <property type="molecule type" value="Genomic_DNA"/>
</dbReference>
<dbReference type="SUPFAM" id="SSF55729">
    <property type="entry name" value="Acyl-CoA N-acyltransferases (Nat)"/>
    <property type="match status" value="1"/>
</dbReference>
<accession>A0A7C3I405</accession>
<protein>
    <submittedName>
        <fullName evidence="2">N-acetyltransferase</fullName>
    </submittedName>
</protein>
<evidence type="ECO:0000313" key="2">
    <source>
        <dbReference type="EMBL" id="HFG20744.1"/>
    </source>
</evidence>
<dbReference type="Pfam" id="PF00583">
    <property type="entry name" value="Acetyltransf_1"/>
    <property type="match status" value="1"/>
</dbReference>
<evidence type="ECO:0000259" key="1">
    <source>
        <dbReference type="PROSITE" id="PS51186"/>
    </source>
</evidence>
<dbReference type="InterPro" id="IPR000182">
    <property type="entry name" value="GNAT_dom"/>
</dbReference>
<sequence length="147" mass="17109">MEWHRGSYTISTDLSRFDLARVHHYLASDAYWSPGIPFEVVAKAFQNSLSFGIFQGEEQVGWARLVTDRATFAYLADVYVLETHRGAGLGQWLMEVILAHPELQGLRRWMLATRDAHSLYARYGFRPLTTPERFMERYFPDVYKKSV</sequence>
<dbReference type="InterPro" id="IPR016181">
    <property type="entry name" value="Acyl_CoA_acyltransferase"/>
</dbReference>
<dbReference type="Gene3D" id="3.40.630.30">
    <property type="match status" value="1"/>
</dbReference>
<proteinExistence type="predicted"/>
<dbReference type="InterPro" id="IPR053144">
    <property type="entry name" value="Acetyltransferase_Butenolide"/>
</dbReference>
<gene>
    <name evidence="2" type="ORF">ENS82_08505</name>
</gene>
<keyword evidence="2" id="KW-0808">Transferase</keyword>
<dbReference type="GO" id="GO:0016747">
    <property type="term" value="F:acyltransferase activity, transferring groups other than amino-acyl groups"/>
    <property type="evidence" value="ECO:0007669"/>
    <property type="project" value="InterPro"/>
</dbReference>
<reference evidence="2" key="1">
    <citation type="journal article" date="2020" name="mSystems">
        <title>Genome- and Community-Level Interaction Insights into Carbon Utilization and Element Cycling Functions of Hydrothermarchaeota in Hydrothermal Sediment.</title>
        <authorList>
            <person name="Zhou Z."/>
            <person name="Liu Y."/>
            <person name="Xu W."/>
            <person name="Pan J."/>
            <person name="Luo Z.H."/>
            <person name="Li M."/>
        </authorList>
    </citation>
    <scope>NUCLEOTIDE SEQUENCE [LARGE SCALE GENOMIC DNA]</scope>
    <source>
        <strain evidence="2">SpSt-524</strain>
    </source>
</reference>
<dbReference type="AlphaFoldDB" id="A0A7C3I405"/>
<organism evidence="2">
    <name type="scientific">Meiothermus ruber</name>
    <dbReference type="NCBI Taxonomy" id="277"/>
    <lineage>
        <taxon>Bacteria</taxon>
        <taxon>Thermotogati</taxon>
        <taxon>Deinococcota</taxon>
        <taxon>Deinococci</taxon>
        <taxon>Thermales</taxon>
        <taxon>Thermaceae</taxon>
        <taxon>Meiothermus</taxon>
    </lineage>
</organism>
<dbReference type="PROSITE" id="PS51186">
    <property type="entry name" value="GNAT"/>
    <property type="match status" value="1"/>
</dbReference>